<dbReference type="PROSITE" id="PS50949">
    <property type="entry name" value="HTH_GNTR"/>
    <property type="match status" value="1"/>
</dbReference>
<dbReference type="GO" id="GO:0030170">
    <property type="term" value="F:pyridoxal phosphate binding"/>
    <property type="evidence" value="ECO:0007669"/>
    <property type="project" value="InterPro"/>
</dbReference>
<evidence type="ECO:0000256" key="4">
    <source>
        <dbReference type="ARBA" id="ARBA00023125"/>
    </source>
</evidence>
<dbReference type="InterPro" id="IPR051446">
    <property type="entry name" value="HTH_trans_reg/aminotransferase"/>
</dbReference>
<dbReference type="CDD" id="cd07377">
    <property type="entry name" value="WHTH_GntR"/>
    <property type="match status" value="1"/>
</dbReference>
<dbReference type="InterPro" id="IPR015424">
    <property type="entry name" value="PyrdxlP-dep_Trfase"/>
</dbReference>
<reference evidence="8 9" key="1">
    <citation type="submission" date="2018-01" db="EMBL/GenBank/DDBJ databases">
        <title>Denitrification phenotypes of diverse strains of Pseudomonas stutzeri.</title>
        <authorList>
            <person name="Milligan D.A."/>
            <person name="Bergaust L."/>
            <person name="Bakken L.R."/>
            <person name="Frostegard A."/>
        </authorList>
    </citation>
    <scope>NUCLEOTIDE SEQUENCE [LARGE SCALE GENOMIC DNA]</scope>
    <source>
        <strain evidence="8 9">CCUG 44592</strain>
    </source>
</reference>
<organism evidence="8 9">
    <name type="scientific">Stutzerimonas stutzeri</name>
    <name type="common">Pseudomonas stutzeri</name>
    <dbReference type="NCBI Taxonomy" id="316"/>
    <lineage>
        <taxon>Bacteria</taxon>
        <taxon>Pseudomonadati</taxon>
        <taxon>Pseudomonadota</taxon>
        <taxon>Gammaproteobacteria</taxon>
        <taxon>Pseudomonadales</taxon>
        <taxon>Pseudomonadaceae</taxon>
        <taxon>Stutzerimonas</taxon>
    </lineage>
</organism>
<keyword evidence="4" id="KW-0238">DNA-binding</keyword>
<evidence type="ECO:0000256" key="2">
    <source>
        <dbReference type="ARBA" id="ARBA00022898"/>
    </source>
</evidence>
<comment type="caution">
    <text evidence="8">The sequence shown here is derived from an EMBL/GenBank/DDBJ whole genome shotgun (WGS) entry which is preliminary data.</text>
</comment>
<evidence type="ECO:0000313" key="8">
    <source>
        <dbReference type="EMBL" id="PNF59150.1"/>
    </source>
</evidence>
<evidence type="ECO:0000256" key="5">
    <source>
        <dbReference type="ARBA" id="ARBA00023163"/>
    </source>
</evidence>
<dbReference type="InterPro" id="IPR036390">
    <property type="entry name" value="WH_DNA-bd_sf"/>
</dbReference>
<feature type="domain" description="HTH gntR-type" evidence="7">
    <location>
        <begin position="11"/>
        <end position="79"/>
    </location>
</feature>
<proteinExistence type="inferred from homology"/>
<keyword evidence="8" id="KW-0808">Transferase</keyword>
<gene>
    <name evidence="8" type="ORF">CXK99_12855</name>
</gene>
<evidence type="ECO:0000259" key="7">
    <source>
        <dbReference type="PROSITE" id="PS50949"/>
    </source>
</evidence>
<evidence type="ECO:0000313" key="9">
    <source>
        <dbReference type="Proteomes" id="UP000236003"/>
    </source>
</evidence>
<dbReference type="GO" id="GO:0003700">
    <property type="term" value="F:DNA-binding transcription factor activity"/>
    <property type="evidence" value="ECO:0007669"/>
    <property type="project" value="InterPro"/>
</dbReference>
<sequence length="469" mass="50455">MWLPELIDNDQPRYLALVDAISRAIEQGVLKPGDRLPPQRRLAWVLGLNPSTAMQAYREAARRHLVGGEVGRGTYVLAGSREASLFLLKQPDAGPALLDLSTNLPVIDADDFDLQRSLLALGASSDLAELQGYPSPAAMQRGRLAASQWLRGRELEVPPGQLLLCAGAQQGIFAALLGLCEPGEPILVEALTSPGIKAAARQLRLPLHGVAMDQRGILPEEFDRLARATGARVAVLMPCLQNPTGVSMDAARREAIAVLARRHDLLIIEDDVYGALGDEPPLASLLGDRSVLVGSLSKTVAPGLRFGFIVAVEHWLRRIDPEAQATGWALSPLCLRVASEWIEDGTAARRLDWQRQQIERRWRMAQKMLGPRVPAGASPHLWLPARGDEVDLPRMARAASIECAAADVFAVGPGASDAIRLSLSAAPGLVALQHGLKALASELALRRQPNEPTAALSLSSISRQDVSNE</sequence>
<evidence type="ECO:0000256" key="3">
    <source>
        <dbReference type="ARBA" id="ARBA00023015"/>
    </source>
</evidence>
<dbReference type="SMART" id="SM00345">
    <property type="entry name" value="HTH_GNTR"/>
    <property type="match status" value="1"/>
</dbReference>
<dbReference type="CDD" id="cd00609">
    <property type="entry name" value="AAT_like"/>
    <property type="match status" value="1"/>
</dbReference>
<dbReference type="Pfam" id="PF00155">
    <property type="entry name" value="Aminotran_1_2"/>
    <property type="match status" value="1"/>
</dbReference>
<dbReference type="EMBL" id="POUM01000010">
    <property type="protein sequence ID" value="PNF59150.1"/>
    <property type="molecule type" value="Genomic_DNA"/>
</dbReference>
<dbReference type="Gene3D" id="3.40.640.10">
    <property type="entry name" value="Type I PLP-dependent aspartate aminotransferase-like (Major domain)"/>
    <property type="match status" value="1"/>
</dbReference>
<dbReference type="GO" id="GO:0008483">
    <property type="term" value="F:transaminase activity"/>
    <property type="evidence" value="ECO:0007669"/>
    <property type="project" value="UniProtKB-KW"/>
</dbReference>
<feature type="region of interest" description="Disordered" evidence="6">
    <location>
        <begin position="450"/>
        <end position="469"/>
    </location>
</feature>
<dbReference type="RefSeq" id="WP_102820805.1">
    <property type="nucleotide sequence ID" value="NZ_JAMOHR010000009.1"/>
</dbReference>
<dbReference type="PANTHER" id="PTHR46577">
    <property type="entry name" value="HTH-TYPE TRANSCRIPTIONAL REGULATORY PROTEIN GABR"/>
    <property type="match status" value="1"/>
</dbReference>
<dbReference type="InterPro" id="IPR036388">
    <property type="entry name" value="WH-like_DNA-bd_sf"/>
</dbReference>
<protein>
    <submittedName>
        <fullName evidence="8">PLP-dependent aminotransferase family protein</fullName>
    </submittedName>
</protein>
<dbReference type="SUPFAM" id="SSF53383">
    <property type="entry name" value="PLP-dependent transferases"/>
    <property type="match status" value="1"/>
</dbReference>
<name>A0A2N8RDI3_STUST</name>
<evidence type="ECO:0000256" key="6">
    <source>
        <dbReference type="SAM" id="MobiDB-lite"/>
    </source>
</evidence>
<comment type="similarity">
    <text evidence="1">In the C-terminal section; belongs to the class-I pyridoxal-phosphate-dependent aminotransferase family.</text>
</comment>
<keyword evidence="8" id="KW-0032">Aminotransferase</keyword>
<dbReference type="AlphaFoldDB" id="A0A2N8RDI3"/>
<dbReference type="InterPro" id="IPR015421">
    <property type="entry name" value="PyrdxlP-dep_Trfase_major"/>
</dbReference>
<dbReference type="PANTHER" id="PTHR46577:SF1">
    <property type="entry name" value="HTH-TYPE TRANSCRIPTIONAL REGULATORY PROTEIN GABR"/>
    <property type="match status" value="1"/>
</dbReference>
<keyword evidence="2" id="KW-0663">Pyridoxal phosphate</keyword>
<feature type="compositionally biased region" description="Polar residues" evidence="6">
    <location>
        <begin position="456"/>
        <end position="469"/>
    </location>
</feature>
<dbReference type="Proteomes" id="UP000236003">
    <property type="component" value="Unassembled WGS sequence"/>
</dbReference>
<dbReference type="Gene3D" id="1.10.10.10">
    <property type="entry name" value="Winged helix-like DNA-binding domain superfamily/Winged helix DNA-binding domain"/>
    <property type="match status" value="1"/>
</dbReference>
<dbReference type="InterPro" id="IPR004839">
    <property type="entry name" value="Aminotransferase_I/II_large"/>
</dbReference>
<dbReference type="Pfam" id="PF00392">
    <property type="entry name" value="GntR"/>
    <property type="match status" value="1"/>
</dbReference>
<keyword evidence="5" id="KW-0804">Transcription</keyword>
<accession>A0A2N8RDI3</accession>
<dbReference type="InterPro" id="IPR000524">
    <property type="entry name" value="Tscrpt_reg_HTH_GntR"/>
</dbReference>
<keyword evidence="3" id="KW-0805">Transcription regulation</keyword>
<evidence type="ECO:0000256" key="1">
    <source>
        <dbReference type="ARBA" id="ARBA00005384"/>
    </source>
</evidence>
<dbReference type="GO" id="GO:0003677">
    <property type="term" value="F:DNA binding"/>
    <property type="evidence" value="ECO:0007669"/>
    <property type="project" value="UniProtKB-KW"/>
</dbReference>
<dbReference type="SUPFAM" id="SSF46785">
    <property type="entry name" value="Winged helix' DNA-binding domain"/>
    <property type="match status" value="1"/>
</dbReference>